<organism evidence="1 2">
    <name type="scientific">Glossina palpalis gambiensis</name>
    <dbReference type="NCBI Taxonomy" id="67801"/>
    <lineage>
        <taxon>Eukaryota</taxon>
        <taxon>Metazoa</taxon>
        <taxon>Ecdysozoa</taxon>
        <taxon>Arthropoda</taxon>
        <taxon>Hexapoda</taxon>
        <taxon>Insecta</taxon>
        <taxon>Pterygota</taxon>
        <taxon>Neoptera</taxon>
        <taxon>Endopterygota</taxon>
        <taxon>Diptera</taxon>
        <taxon>Brachycera</taxon>
        <taxon>Muscomorpha</taxon>
        <taxon>Hippoboscoidea</taxon>
        <taxon>Glossinidae</taxon>
        <taxon>Glossina</taxon>
    </lineage>
</organism>
<protein>
    <submittedName>
        <fullName evidence="1">Uncharacterized protein</fullName>
    </submittedName>
</protein>
<reference evidence="1" key="2">
    <citation type="submission" date="2020-05" db="UniProtKB">
        <authorList>
            <consortium name="EnsemblMetazoa"/>
        </authorList>
    </citation>
    <scope>IDENTIFICATION</scope>
    <source>
        <strain evidence="1">IAEA</strain>
    </source>
</reference>
<dbReference type="EMBL" id="JXJN01013438">
    <property type="status" value="NOT_ANNOTATED_CDS"/>
    <property type="molecule type" value="Genomic_DNA"/>
</dbReference>
<proteinExistence type="predicted"/>
<dbReference type="Proteomes" id="UP000092460">
    <property type="component" value="Unassembled WGS sequence"/>
</dbReference>
<name>A0A1B0BFH0_9MUSC</name>
<dbReference type="VEuPathDB" id="VectorBase:GPPI028356"/>
<dbReference type="EnsemblMetazoa" id="GPPI028356-RA">
    <property type="protein sequence ID" value="GPPI028356-PA"/>
    <property type="gene ID" value="GPPI028356"/>
</dbReference>
<accession>A0A1B0BFH0</accession>
<evidence type="ECO:0000313" key="2">
    <source>
        <dbReference type="Proteomes" id="UP000092460"/>
    </source>
</evidence>
<evidence type="ECO:0000313" key="1">
    <source>
        <dbReference type="EnsemblMetazoa" id="GPPI028356-PA"/>
    </source>
</evidence>
<sequence length="198" mass="22975">MIPGTRYGCRCTGIEESCTRLKTHKKYFCGATSQPADNPLEHLILLTAYRNIHLKPLINSRIPVNTFSSRQTRVNFIGCWPLLTLACNTKKYRETGLLSITSHLQTSTGNHIHTKREYNFQARQYMFQATASLVKDDGWMKSSLAQKDTYSFFRLGQQSLCITNIMKKLKHSYSRCVSQRSTKTRNKIYRRFSLIFKM</sequence>
<dbReference type="EMBL" id="JXJN01013437">
    <property type="status" value="NOT_ANNOTATED_CDS"/>
    <property type="molecule type" value="Genomic_DNA"/>
</dbReference>
<keyword evidence="2" id="KW-1185">Reference proteome</keyword>
<reference evidence="2" key="1">
    <citation type="submission" date="2015-01" db="EMBL/GenBank/DDBJ databases">
        <authorList>
            <person name="Aksoy S."/>
            <person name="Warren W."/>
            <person name="Wilson R.K."/>
        </authorList>
    </citation>
    <scope>NUCLEOTIDE SEQUENCE [LARGE SCALE GENOMIC DNA]</scope>
    <source>
        <strain evidence="2">IAEA</strain>
    </source>
</reference>
<dbReference type="AlphaFoldDB" id="A0A1B0BFH0"/>